<dbReference type="PROSITE" id="PS01063">
    <property type="entry name" value="SIGMA70_ECF"/>
    <property type="match status" value="1"/>
</dbReference>
<dbReference type="NCBIfam" id="TIGR02937">
    <property type="entry name" value="sigma70-ECF"/>
    <property type="match status" value="1"/>
</dbReference>
<dbReference type="Proteomes" id="UP001501126">
    <property type="component" value="Unassembled WGS sequence"/>
</dbReference>
<proteinExistence type="inferred from homology"/>
<evidence type="ECO:0000256" key="2">
    <source>
        <dbReference type="ARBA" id="ARBA00023015"/>
    </source>
</evidence>
<keyword evidence="2 6" id="KW-0805">Transcription regulation</keyword>
<accession>A0ABN1MSU8</accession>
<dbReference type="Pfam" id="PF04542">
    <property type="entry name" value="Sigma70_r2"/>
    <property type="match status" value="1"/>
</dbReference>
<dbReference type="PANTHER" id="PTHR43133">
    <property type="entry name" value="RNA POLYMERASE ECF-TYPE SIGMA FACTO"/>
    <property type="match status" value="1"/>
</dbReference>
<dbReference type="InterPro" id="IPR036388">
    <property type="entry name" value="WH-like_DNA-bd_sf"/>
</dbReference>
<evidence type="ECO:0000313" key="9">
    <source>
        <dbReference type="EMBL" id="GAA0876440.1"/>
    </source>
</evidence>
<evidence type="ECO:0000259" key="7">
    <source>
        <dbReference type="Pfam" id="PF04542"/>
    </source>
</evidence>
<dbReference type="Gene3D" id="1.10.1740.10">
    <property type="match status" value="1"/>
</dbReference>
<dbReference type="InterPro" id="IPR013249">
    <property type="entry name" value="RNA_pol_sigma70_r4_t2"/>
</dbReference>
<comment type="similarity">
    <text evidence="1 6">Belongs to the sigma-70 factor family. ECF subfamily.</text>
</comment>
<dbReference type="InterPro" id="IPR013324">
    <property type="entry name" value="RNA_pol_sigma_r3/r4-like"/>
</dbReference>
<keyword evidence="3 6" id="KW-0731">Sigma factor</keyword>
<dbReference type="InterPro" id="IPR007627">
    <property type="entry name" value="RNA_pol_sigma70_r2"/>
</dbReference>
<evidence type="ECO:0000259" key="8">
    <source>
        <dbReference type="Pfam" id="PF08281"/>
    </source>
</evidence>
<dbReference type="RefSeq" id="WP_343789278.1">
    <property type="nucleotide sequence ID" value="NZ_BAAAFH010000022.1"/>
</dbReference>
<dbReference type="EMBL" id="BAAAFH010000022">
    <property type="protein sequence ID" value="GAA0876440.1"/>
    <property type="molecule type" value="Genomic_DNA"/>
</dbReference>
<protein>
    <recommendedName>
        <fullName evidence="6">RNA polymerase sigma factor</fullName>
    </recommendedName>
</protein>
<dbReference type="Pfam" id="PF08281">
    <property type="entry name" value="Sigma70_r4_2"/>
    <property type="match status" value="1"/>
</dbReference>
<dbReference type="SUPFAM" id="SSF88946">
    <property type="entry name" value="Sigma2 domain of RNA polymerase sigma factors"/>
    <property type="match status" value="1"/>
</dbReference>
<feature type="domain" description="RNA polymerase sigma-70 region 2" evidence="7">
    <location>
        <begin position="21"/>
        <end position="87"/>
    </location>
</feature>
<organism evidence="9 10">
    <name type="scientific">Wandonia haliotis</name>
    <dbReference type="NCBI Taxonomy" id="574963"/>
    <lineage>
        <taxon>Bacteria</taxon>
        <taxon>Pseudomonadati</taxon>
        <taxon>Bacteroidota</taxon>
        <taxon>Flavobacteriia</taxon>
        <taxon>Flavobacteriales</taxon>
        <taxon>Crocinitomicaceae</taxon>
        <taxon>Wandonia</taxon>
    </lineage>
</organism>
<evidence type="ECO:0000256" key="4">
    <source>
        <dbReference type="ARBA" id="ARBA00023125"/>
    </source>
</evidence>
<keyword evidence="4 6" id="KW-0238">DNA-binding</keyword>
<dbReference type="SUPFAM" id="SSF88659">
    <property type="entry name" value="Sigma3 and sigma4 domains of RNA polymerase sigma factors"/>
    <property type="match status" value="1"/>
</dbReference>
<reference evidence="9 10" key="1">
    <citation type="journal article" date="2019" name="Int. J. Syst. Evol. Microbiol.">
        <title>The Global Catalogue of Microorganisms (GCM) 10K type strain sequencing project: providing services to taxonomists for standard genome sequencing and annotation.</title>
        <authorList>
            <consortium name="The Broad Institute Genomics Platform"/>
            <consortium name="The Broad Institute Genome Sequencing Center for Infectious Disease"/>
            <person name="Wu L."/>
            <person name="Ma J."/>
        </authorList>
    </citation>
    <scope>NUCLEOTIDE SEQUENCE [LARGE SCALE GENOMIC DNA]</scope>
    <source>
        <strain evidence="9 10">JCM 16083</strain>
    </source>
</reference>
<dbReference type="InterPro" id="IPR039425">
    <property type="entry name" value="RNA_pol_sigma-70-like"/>
</dbReference>
<evidence type="ECO:0000313" key="10">
    <source>
        <dbReference type="Proteomes" id="UP001501126"/>
    </source>
</evidence>
<dbReference type="InterPro" id="IPR014284">
    <property type="entry name" value="RNA_pol_sigma-70_dom"/>
</dbReference>
<name>A0ABN1MSU8_9FLAO</name>
<evidence type="ECO:0000256" key="6">
    <source>
        <dbReference type="RuleBase" id="RU000716"/>
    </source>
</evidence>
<dbReference type="InterPro" id="IPR013325">
    <property type="entry name" value="RNA_pol_sigma_r2"/>
</dbReference>
<keyword evidence="5 6" id="KW-0804">Transcription</keyword>
<dbReference type="Gene3D" id="1.10.10.10">
    <property type="entry name" value="Winged helix-like DNA-binding domain superfamily/Winged helix DNA-binding domain"/>
    <property type="match status" value="1"/>
</dbReference>
<evidence type="ECO:0000256" key="1">
    <source>
        <dbReference type="ARBA" id="ARBA00010641"/>
    </source>
</evidence>
<keyword evidence="10" id="KW-1185">Reference proteome</keyword>
<gene>
    <name evidence="9" type="ORF">GCM10009118_28500</name>
</gene>
<evidence type="ECO:0000256" key="5">
    <source>
        <dbReference type="ARBA" id="ARBA00023163"/>
    </source>
</evidence>
<comment type="caution">
    <text evidence="9">The sequence shown here is derived from an EMBL/GenBank/DDBJ whole genome shotgun (WGS) entry which is preliminary data.</text>
</comment>
<dbReference type="PANTHER" id="PTHR43133:SF51">
    <property type="entry name" value="RNA POLYMERASE SIGMA FACTOR"/>
    <property type="match status" value="1"/>
</dbReference>
<sequence length="184" mass="21351">MTDSELIDRVLKGERHAFTILVNNHKDMAFSLALRITKSENLAEEVAQDAFLKVYTALSGFRKESRFTTWLYRIVINAAYTKLREKKPYEKVQFTDNFIEVETGLDGFDRLSVKERGESIKKALGELEKMDAVILTLFYLEEYSVEEMVETTGFSKANVKVKLHRARKKLAEVIEKKYVELLNQ</sequence>
<evidence type="ECO:0000256" key="3">
    <source>
        <dbReference type="ARBA" id="ARBA00023082"/>
    </source>
</evidence>
<dbReference type="InterPro" id="IPR000838">
    <property type="entry name" value="RNA_pol_sigma70_ECF_CS"/>
</dbReference>
<feature type="domain" description="RNA polymerase sigma factor 70 region 4 type 2" evidence="8">
    <location>
        <begin position="119"/>
        <end position="170"/>
    </location>
</feature>